<keyword evidence="1" id="KW-0732">Signal</keyword>
<reference evidence="2 3" key="1">
    <citation type="journal article" date="2024" name="Ann. Entomol. Soc. Am.">
        <title>Genomic analyses of the southern and eastern yellowjacket wasps (Hymenoptera: Vespidae) reveal evolutionary signatures of social life.</title>
        <authorList>
            <person name="Catto M.A."/>
            <person name="Caine P.B."/>
            <person name="Orr S.E."/>
            <person name="Hunt B.G."/>
            <person name="Goodisman M.A.D."/>
        </authorList>
    </citation>
    <scope>NUCLEOTIDE SEQUENCE [LARGE SCALE GENOMIC DNA]</scope>
    <source>
        <strain evidence="2">233</strain>
        <tissue evidence="2">Head and thorax</tissue>
    </source>
</reference>
<sequence length="121" mass="12862">MAVVSLFLFVPGPARSAIRLALVRHCSVSYPLPSRTRICAGGPSTHVALRVPPPTPQILSTTAGGVLYVRCLRQDALNEAHVEATQRAATLSAVEQCGLCALPQGFQDAQQSEQSQEHLSS</sequence>
<organism evidence="2 3">
    <name type="scientific">Vespula squamosa</name>
    <name type="common">Southern yellow jacket</name>
    <name type="synonym">Wasp</name>
    <dbReference type="NCBI Taxonomy" id="30214"/>
    <lineage>
        <taxon>Eukaryota</taxon>
        <taxon>Metazoa</taxon>
        <taxon>Ecdysozoa</taxon>
        <taxon>Arthropoda</taxon>
        <taxon>Hexapoda</taxon>
        <taxon>Insecta</taxon>
        <taxon>Pterygota</taxon>
        <taxon>Neoptera</taxon>
        <taxon>Endopterygota</taxon>
        <taxon>Hymenoptera</taxon>
        <taxon>Apocrita</taxon>
        <taxon>Aculeata</taxon>
        <taxon>Vespoidea</taxon>
        <taxon>Vespidae</taxon>
        <taxon>Vespinae</taxon>
        <taxon>Vespula</taxon>
    </lineage>
</organism>
<comment type="caution">
    <text evidence="2">The sequence shown here is derived from an EMBL/GenBank/DDBJ whole genome shotgun (WGS) entry which is preliminary data.</text>
</comment>
<dbReference type="Proteomes" id="UP001607302">
    <property type="component" value="Unassembled WGS sequence"/>
</dbReference>
<evidence type="ECO:0000313" key="3">
    <source>
        <dbReference type="Proteomes" id="UP001607302"/>
    </source>
</evidence>
<gene>
    <name evidence="2" type="ORF">V1478_009342</name>
</gene>
<dbReference type="EMBL" id="JAUDFV010000141">
    <property type="protein sequence ID" value="KAL2722479.1"/>
    <property type="molecule type" value="Genomic_DNA"/>
</dbReference>
<feature type="signal peptide" evidence="1">
    <location>
        <begin position="1"/>
        <end position="16"/>
    </location>
</feature>
<feature type="chain" id="PRO_5044740674" evidence="1">
    <location>
        <begin position="17"/>
        <end position="121"/>
    </location>
</feature>
<evidence type="ECO:0000313" key="2">
    <source>
        <dbReference type="EMBL" id="KAL2722479.1"/>
    </source>
</evidence>
<accession>A0ABD2APD4</accession>
<protein>
    <submittedName>
        <fullName evidence="2">Uncharacterized protein</fullName>
    </submittedName>
</protein>
<dbReference type="AlphaFoldDB" id="A0ABD2APD4"/>
<name>A0ABD2APD4_VESSQ</name>
<proteinExistence type="predicted"/>
<evidence type="ECO:0000256" key="1">
    <source>
        <dbReference type="SAM" id="SignalP"/>
    </source>
</evidence>
<keyword evidence="3" id="KW-1185">Reference proteome</keyword>